<dbReference type="AlphaFoldDB" id="A0AAE1P8V8"/>
<reference evidence="2" key="1">
    <citation type="submission" date="2023-11" db="EMBL/GenBank/DDBJ databases">
        <title>Genome assemblies of two species of porcelain crab, Petrolisthes cinctipes and Petrolisthes manimaculis (Anomura: Porcellanidae).</title>
        <authorList>
            <person name="Angst P."/>
        </authorList>
    </citation>
    <scope>NUCLEOTIDE SEQUENCE</scope>
    <source>
        <strain evidence="2">PB745_02</strain>
        <tissue evidence="2">Gill</tissue>
    </source>
</reference>
<gene>
    <name evidence="2" type="ORF">Pmani_024994</name>
</gene>
<proteinExistence type="predicted"/>
<accession>A0AAE1P8V8</accession>
<organism evidence="2 3">
    <name type="scientific">Petrolisthes manimaculis</name>
    <dbReference type="NCBI Taxonomy" id="1843537"/>
    <lineage>
        <taxon>Eukaryota</taxon>
        <taxon>Metazoa</taxon>
        <taxon>Ecdysozoa</taxon>
        <taxon>Arthropoda</taxon>
        <taxon>Crustacea</taxon>
        <taxon>Multicrustacea</taxon>
        <taxon>Malacostraca</taxon>
        <taxon>Eumalacostraca</taxon>
        <taxon>Eucarida</taxon>
        <taxon>Decapoda</taxon>
        <taxon>Pleocyemata</taxon>
        <taxon>Anomura</taxon>
        <taxon>Galatheoidea</taxon>
        <taxon>Porcellanidae</taxon>
        <taxon>Petrolisthes</taxon>
    </lineage>
</organism>
<evidence type="ECO:0000313" key="2">
    <source>
        <dbReference type="EMBL" id="KAK4302967.1"/>
    </source>
</evidence>
<evidence type="ECO:0000256" key="1">
    <source>
        <dbReference type="SAM" id="MobiDB-lite"/>
    </source>
</evidence>
<sequence>MRRRRQPQPSLVNIVCPFEPPEGKDTTTTTTTPGNKERREREEKVVTGHDIHHSPARHREQQGRDGWIDGRSSFSPTPSHSLSTLQPYILLYSPPDSLNSLFTFTPLIPNSIV</sequence>
<dbReference type="EMBL" id="JAWZYT010002638">
    <property type="protein sequence ID" value="KAK4302967.1"/>
    <property type="molecule type" value="Genomic_DNA"/>
</dbReference>
<dbReference type="Proteomes" id="UP001292094">
    <property type="component" value="Unassembled WGS sequence"/>
</dbReference>
<comment type="caution">
    <text evidence="2">The sequence shown here is derived from an EMBL/GenBank/DDBJ whole genome shotgun (WGS) entry which is preliminary data.</text>
</comment>
<feature type="compositionally biased region" description="Basic and acidic residues" evidence="1">
    <location>
        <begin position="35"/>
        <end position="68"/>
    </location>
</feature>
<keyword evidence="3" id="KW-1185">Reference proteome</keyword>
<name>A0AAE1P8V8_9EUCA</name>
<feature type="region of interest" description="Disordered" evidence="1">
    <location>
        <begin position="1"/>
        <end position="80"/>
    </location>
</feature>
<evidence type="ECO:0000313" key="3">
    <source>
        <dbReference type="Proteomes" id="UP001292094"/>
    </source>
</evidence>
<protein>
    <submittedName>
        <fullName evidence="2">Uncharacterized protein</fullName>
    </submittedName>
</protein>